<dbReference type="SUPFAM" id="SSF141371">
    <property type="entry name" value="PilZ domain-like"/>
    <property type="match status" value="1"/>
</dbReference>
<feature type="region of interest" description="Disordered" evidence="1">
    <location>
        <begin position="132"/>
        <end position="151"/>
    </location>
</feature>
<feature type="domain" description="PilZ" evidence="2">
    <location>
        <begin position="3"/>
        <end position="108"/>
    </location>
</feature>
<dbReference type="InterPro" id="IPR009875">
    <property type="entry name" value="PilZ_domain"/>
</dbReference>
<evidence type="ECO:0000313" key="3">
    <source>
        <dbReference type="EMBL" id="RIH99880.1"/>
    </source>
</evidence>
<dbReference type="AlphaFoldDB" id="A0A399FUY7"/>
<sequence length="151" mass="17520">MKERRRFIRIYMDIPMTYKHLDAEEEVRISTMVNVSHMGLCFLCEENLATGDMLEFTFNLPPGPRTVSVSGKVIWANNLRGKNKSIYEVGVEFVDTDDEDQLTIQQFIQYERMAERNHMIKKHFVKVWDVSQPGSSPPAGRGDIVREKPIQ</sequence>
<dbReference type="EMBL" id="NDHY01000010">
    <property type="protein sequence ID" value="RIH99880.1"/>
    <property type="molecule type" value="Genomic_DNA"/>
</dbReference>
<dbReference type="Proteomes" id="UP000266287">
    <property type="component" value="Unassembled WGS sequence"/>
</dbReference>
<dbReference type="GO" id="GO:0035438">
    <property type="term" value="F:cyclic-di-GMP binding"/>
    <property type="evidence" value="ECO:0007669"/>
    <property type="project" value="InterPro"/>
</dbReference>
<proteinExistence type="predicted"/>
<dbReference type="Gene3D" id="2.40.10.220">
    <property type="entry name" value="predicted glycosyltransferase like domains"/>
    <property type="match status" value="1"/>
</dbReference>
<organism evidence="3 4">
    <name type="scientific">candidate division NPL-UPA2 bacterium Unc8</name>
    <dbReference type="NCBI Taxonomy" id="1980939"/>
    <lineage>
        <taxon>Bacteria</taxon>
    </lineage>
</organism>
<evidence type="ECO:0000256" key="1">
    <source>
        <dbReference type="SAM" id="MobiDB-lite"/>
    </source>
</evidence>
<accession>A0A399FUY7</accession>
<evidence type="ECO:0000259" key="2">
    <source>
        <dbReference type="Pfam" id="PF07238"/>
    </source>
</evidence>
<evidence type="ECO:0000313" key="4">
    <source>
        <dbReference type="Proteomes" id="UP000266287"/>
    </source>
</evidence>
<protein>
    <submittedName>
        <fullName evidence="3">PilZ domain-containing protein</fullName>
    </submittedName>
</protein>
<gene>
    <name evidence="3" type="ORF">B9J77_04360</name>
</gene>
<comment type="caution">
    <text evidence="3">The sequence shown here is derived from an EMBL/GenBank/DDBJ whole genome shotgun (WGS) entry which is preliminary data.</text>
</comment>
<dbReference type="Pfam" id="PF07238">
    <property type="entry name" value="PilZ"/>
    <property type="match status" value="1"/>
</dbReference>
<name>A0A399FUY7_UNCN2</name>
<reference evidence="3 4" key="1">
    <citation type="submission" date="2018-08" db="EMBL/GenBank/DDBJ databases">
        <title>Draft genome of candidate division NPL-UPA2 bacterium Unc8 that adapted to ultra-basic serpentinizing groundwater.</title>
        <authorList>
            <person name="Ishii S."/>
            <person name="Suzuki S."/>
            <person name="Nealson K.H."/>
        </authorList>
    </citation>
    <scope>NUCLEOTIDE SEQUENCE [LARGE SCALE GENOMIC DNA]</scope>
    <source>
        <strain evidence="3">Unc8</strain>
    </source>
</reference>